<keyword evidence="3" id="KW-1185">Reference proteome</keyword>
<proteinExistence type="predicted"/>
<reference evidence="2 3" key="1">
    <citation type="submission" date="2024-06" db="EMBL/GenBank/DDBJ databases">
        <title>Genomic Encyclopedia of Type Strains, Phase IV (KMG-IV): sequencing the most valuable type-strain genomes for metagenomic binning, comparative biology and taxonomic classification.</title>
        <authorList>
            <person name="Goeker M."/>
        </authorList>
    </citation>
    <scope>NUCLEOTIDE SEQUENCE [LARGE SCALE GENOMIC DNA]</scope>
    <source>
        <strain evidence="2 3">DSM 29780</strain>
    </source>
</reference>
<name>A0ABV2IX38_9HYPH</name>
<dbReference type="Proteomes" id="UP001549047">
    <property type="component" value="Unassembled WGS sequence"/>
</dbReference>
<feature type="signal peptide" evidence="1">
    <location>
        <begin position="1"/>
        <end position="27"/>
    </location>
</feature>
<feature type="chain" id="PRO_5046318175" description="Kazal-type serine protease inhibitor-like protein" evidence="1">
    <location>
        <begin position="28"/>
        <end position="99"/>
    </location>
</feature>
<sequence length="99" mass="10435">MIFAVRTFLLLSCLLSLSAMVITPAVARCPDRPACKGCGCKGGPGYRGPDGRCVGFKQLSKVCGNPPETFCTFENAPGTGLNRDCALGRDRPEPPSADE</sequence>
<evidence type="ECO:0000313" key="3">
    <source>
        <dbReference type="Proteomes" id="UP001549047"/>
    </source>
</evidence>
<gene>
    <name evidence="2" type="ORF">ABID16_001303</name>
</gene>
<evidence type="ECO:0000256" key="1">
    <source>
        <dbReference type="SAM" id="SignalP"/>
    </source>
</evidence>
<accession>A0ABV2IX38</accession>
<keyword evidence="1" id="KW-0732">Signal</keyword>
<dbReference type="RefSeq" id="WP_354555500.1">
    <property type="nucleotide sequence ID" value="NZ_JBEPMB010000001.1"/>
</dbReference>
<comment type="caution">
    <text evidence="2">The sequence shown here is derived from an EMBL/GenBank/DDBJ whole genome shotgun (WGS) entry which is preliminary data.</text>
</comment>
<evidence type="ECO:0000313" key="2">
    <source>
        <dbReference type="EMBL" id="MET3612998.1"/>
    </source>
</evidence>
<organism evidence="2 3">
    <name type="scientific">Rhizobium aquaticum</name>
    <dbReference type="NCBI Taxonomy" id="1549636"/>
    <lineage>
        <taxon>Bacteria</taxon>
        <taxon>Pseudomonadati</taxon>
        <taxon>Pseudomonadota</taxon>
        <taxon>Alphaproteobacteria</taxon>
        <taxon>Hyphomicrobiales</taxon>
        <taxon>Rhizobiaceae</taxon>
        <taxon>Rhizobium/Agrobacterium group</taxon>
        <taxon>Rhizobium</taxon>
    </lineage>
</organism>
<evidence type="ECO:0008006" key="4">
    <source>
        <dbReference type="Google" id="ProtNLM"/>
    </source>
</evidence>
<protein>
    <recommendedName>
        <fullName evidence="4">Kazal-type serine protease inhibitor-like protein</fullName>
    </recommendedName>
</protein>
<dbReference type="EMBL" id="JBEPMB010000001">
    <property type="protein sequence ID" value="MET3612998.1"/>
    <property type="molecule type" value="Genomic_DNA"/>
</dbReference>